<sequence length="337" mass="36270">MRFADYTTLHVGGEAANFISATSEAELITAIRQADQTDVPVLILGGGSNLLVSDEGFAGLVVHADVREVSVEEFDEHFVVTAACGEPWDAFVVTCLSSGFNGLEALSGIPGTVGATPIQNVGAYGVEVAHVIHSVRVWDRQLQEVRNLGANECGFTYRGSIFKQDPNRYVVLAVSFVLTRELETTIAHAQLADALGLEVGDTAASSEIREAVLHLRLSKAMVLVREDHDSWSAGSFFTNPIVDAVQADALPADCPRYPSEQGVKVSAAWLIEQSGIQRGYGLNDRARISTKHTLALTNRGSASASDILELARDVRQKVQTHFGIELHPEVRCIGCSL</sequence>
<evidence type="ECO:0000256" key="14">
    <source>
        <dbReference type="ARBA" id="ARBA00023306"/>
    </source>
</evidence>
<dbReference type="NCBIfam" id="TIGR00179">
    <property type="entry name" value="murB"/>
    <property type="match status" value="1"/>
</dbReference>
<protein>
    <recommendedName>
        <fullName evidence="5">UDP-N-acetylmuramate dehydrogenase</fullName>
        <ecNumber evidence="5">1.3.1.98</ecNumber>
    </recommendedName>
</protein>
<evidence type="ECO:0000256" key="16">
    <source>
        <dbReference type="ARBA" id="ARBA00048914"/>
    </source>
</evidence>
<evidence type="ECO:0000256" key="7">
    <source>
        <dbReference type="ARBA" id="ARBA00022618"/>
    </source>
</evidence>
<comment type="cofactor">
    <cofactor evidence="1">
        <name>FAD</name>
        <dbReference type="ChEBI" id="CHEBI:57692"/>
    </cofactor>
</comment>
<dbReference type="AlphaFoldDB" id="A0A6J7SKS5"/>
<evidence type="ECO:0000256" key="9">
    <source>
        <dbReference type="ARBA" id="ARBA00022827"/>
    </source>
</evidence>
<feature type="domain" description="FAD-binding PCMH-type" evidence="17">
    <location>
        <begin position="11"/>
        <end position="181"/>
    </location>
</feature>
<comment type="function">
    <text evidence="2">Cell wall formation.</text>
</comment>
<evidence type="ECO:0000256" key="3">
    <source>
        <dbReference type="ARBA" id="ARBA00004496"/>
    </source>
</evidence>
<keyword evidence="14" id="KW-0131">Cell cycle</keyword>
<dbReference type="UniPathway" id="UPA00219"/>
<dbReference type="Gene3D" id="3.90.78.10">
    <property type="entry name" value="UDP-N-acetylenolpyruvoylglucosamine reductase, C-terminal domain"/>
    <property type="match status" value="1"/>
</dbReference>
<dbReference type="InterPro" id="IPR036635">
    <property type="entry name" value="MurB_C_sf"/>
</dbReference>
<dbReference type="InterPro" id="IPR036318">
    <property type="entry name" value="FAD-bd_PCMH-like_sf"/>
</dbReference>
<dbReference type="SUPFAM" id="SSF56176">
    <property type="entry name" value="FAD-binding/transporter-associated domain-like"/>
    <property type="match status" value="1"/>
</dbReference>
<accession>A0A6J7SKS5</accession>
<keyword evidence="6" id="KW-0963">Cytoplasm</keyword>
<evidence type="ECO:0000256" key="15">
    <source>
        <dbReference type="ARBA" id="ARBA00023316"/>
    </source>
</evidence>
<dbReference type="GO" id="GO:0071949">
    <property type="term" value="F:FAD binding"/>
    <property type="evidence" value="ECO:0007669"/>
    <property type="project" value="InterPro"/>
</dbReference>
<proteinExistence type="inferred from homology"/>
<keyword evidence="10" id="KW-0521">NADP</keyword>
<evidence type="ECO:0000256" key="13">
    <source>
        <dbReference type="ARBA" id="ARBA00023002"/>
    </source>
</evidence>
<dbReference type="PANTHER" id="PTHR21071">
    <property type="entry name" value="UDP-N-ACETYLENOLPYRUVOYLGLUCOSAMINE REDUCTASE"/>
    <property type="match status" value="1"/>
</dbReference>
<dbReference type="GO" id="GO:0009252">
    <property type="term" value="P:peptidoglycan biosynthetic process"/>
    <property type="evidence" value="ECO:0007669"/>
    <property type="project" value="UniProtKB-UniPathway"/>
</dbReference>
<dbReference type="InterPro" id="IPR016167">
    <property type="entry name" value="FAD-bd_PCMH_sub1"/>
</dbReference>
<evidence type="ECO:0000259" key="17">
    <source>
        <dbReference type="PROSITE" id="PS51387"/>
    </source>
</evidence>
<evidence type="ECO:0000256" key="5">
    <source>
        <dbReference type="ARBA" id="ARBA00012518"/>
    </source>
</evidence>
<dbReference type="EMBL" id="CAFBPZ010000118">
    <property type="protein sequence ID" value="CAB5041875.1"/>
    <property type="molecule type" value="Genomic_DNA"/>
</dbReference>
<name>A0A6J7SKS5_9ZZZZ</name>
<keyword evidence="7" id="KW-0132">Cell division</keyword>
<dbReference type="GO" id="GO:0051301">
    <property type="term" value="P:cell division"/>
    <property type="evidence" value="ECO:0007669"/>
    <property type="project" value="UniProtKB-KW"/>
</dbReference>
<dbReference type="GO" id="GO:0008360">
    <property type="term" value="P:regulation of cell shape"/>
    <property type="evidence" value="ECO:0007669"/>
    <property type="project" value="UniProtKB-KW"/>
</dbReference>
<dbReference type="InterPro" id="IPR016169">
    <property type="entry name" value="FAD-bd_PCMH_sub2"/>
</dbReference>
<dbReference type="PROSITE" id="PS51387">
    <property type="entry name" value="FAD_PCMH"/>
    <property type="match status" value="1"/>
</dbReference>
<gene>
    <name evidence="18" type="ORF">UFOPK4237_01406</name>
</gene>
<evidence type="ECO:0000256" key="11">
    <source>
        <dbReference type="ARBA" id="ARBA00022960"/>
    </source>
</evidence>
<evidence type="ECO:0000256" key="12">
    <source>
        <dbReference type="ARBA" id="ARBA00022984"/>
    </source>
</evidence>
<keyword evidence="13" id="KW-0560">Oxidoreductase</keyword>
<dbReference type="PANTHER" id="PTHR21071:SF4">
    <property type="entry name" value="UDP-N-ACETYLENOLPYRUVOYLGLUCOSAMINE REDUCTASE"/>
    <property type="match status" value="1"/>
</dbReference>
<dbReference type="HAMAP" id="MF_00037">
    <property type="entry name" value="MurB"/>
    <property type="match status" value="1"/>
</dbReference>
<dbReference type="InterPro" id="IPR006094">
    <property type="entry name" value="Oxid_FAD_bind_N"/>
</dbReference>
<dbReference type="NCBIfam" id="NF000755">
    <property type="entry name" value="PRK00046.1"/>
    <property type="match status" value="1"/>
</dbReference>
<comment type="subcellular location">
    <subcellularLocation>
        <location evidence="3">Cytoplasm</location>
    </subcellularLocation>
</comment>
<dbReference type="NCBIfam" id="NF010478">
    <property type="entry name" value="PRK13903.1"/>
    <property type="match status" value="1"/>
</dbReference>
<dbReference type="InterPro" id="IPR016166">
    <property type="entry name" value="FAD-bd_PCMH"/>
</dbReference>
<comment type="catalytic activity">
    <reaction evidence="16">
        <text>UDP-N-acetyl-alpha-D-muramate + NADP(+) = UDP-N-acetyl-3-O-(1-carboxyvinyl)-alpha-D-glucosamine + NADPH + H(+)</text>
        <dbReference type="Rhea" id="RHEA:12248"/>
        <dbReference type="ChEBI" id="CHEBI:15378"/>
        <dbReference type="ChEBI" id="CHEBI:57783"/>
        <dbReference type="ChEBI" id="CHEBI:58349"/>
        <dbReference type="ChEBI" id="CHEBI:68483"/>
        <dbReference type="ChEBI" id="CHEBI:70757"/>
        <dbReference type="EC" id="1.3.1.98"/>
    </reaction>
</comment>
<dbReference type="Gene3D" id="3.30.465.10">
    <property type="match status" value="1"/>
</dbReference>
<evidence type="ECO:0000313" key="18">
    <source>
        <dbReference type="EMBL" id="CAB5041875.1"/>
    </source>
</evidence>
<evidence type="ECO:0000256" key="10">
    <source>
        <dbReference type="ARBA" id="ARBA00022857"/>
    </source>
</evidence>
<evidence type="ECO:0000256" key="6">
    <source>
        <dbReference type="ARBA" id="ARBA00022490"/>
    </source>
</evidence>
<evidence type="ECO:0000256" key="8">
    <source>
        <dbReference type="ARBA" id="ARBA00022630"/>
    </source>
</evidence>
<keyword evidence="12" id="KW-0573">Peptidoglycan synthesis</keyword>
<evidence type="ECO:0000256" key="1">
    <source>
        <dbReference type="ARBA" id="ARBA00001974"/>
    </source>
</evidence>
<dbReference type="SUPFAM" id="SSF56194">
    <property type="entry name" value="Uridine diphospho-N-Acetylenolpyruvylglucosamine reductase, MurB, C-terminal domain"/>
    <property type="match status" value="1"/>
</dbReference>
<dbReference type="EC" id="1.3.1.98" evidence="5"/>
<reference evidence="18" key="1">
    <citation type="submission" date="2020-05" db="EMBL/GenBank/DDBJ databases">
        <authorList>
            <person name="Chiriac C."/>
            <person name="Salcher M."/>
            <person name="Ghai R."/>
            <person name="Kavagutti S V."/>
        </authorList>
    </citation>
    <scope>NUCLEOTIDE SEQUENCE</scope>
</reference>
<dbReference type="Pfam" id="PF01565">
    <property type="entry name" value="FAD_binding_4"/>
    <property type="match status" value="1"/>
</dbReference>
<dbReference type="InterPro" id="IPR003170">
    <property type="entry name" value="MurB"/>
</dbReference>
<keyword evidence="8" id="KW-0285">Flavoprotein</keyword>
<keyword evidence="11" id="KW-0133">Cell shape</keyword>
<dbReference type="InterPro" id="IPR011601">
    <property type="entry name" value="MurB_C"/>
</dbReference>
<dbReference type="GO" id="GO:0005829">
    <property type="term" value="C:cytosol"/>
    <property type="evidence" value="ECO:0007669"/>
    <property type="project" value="TreeGrafter"/>
</dbReference>
<keyword evidence="15" id="KW-0961">Cell wall biogenesis/degradation</keyword>
<dbReference type="Pfam" id="PF02873">
    <property type="entry name" value="MurB_C"/>
    <property type="match status" value="1"/>
</dbReference>
<evidence type="ECO:0000256" key="2">
    <source>
        <dbReference type="ARBA" id="ARBA00003921"/>
    </source>
</evidence>
<dbReference type="GO" id="GO:0008762">
    <property type="term" value="F:UDP-N-acetylmuramate dehydrogenase activity"/>
    <property type="evidence" value="ECO:0007669"/>
    <property type="project" value="UniProtKB-EC"/>
</dbReference>
<dbReference type="Gene3D" id="3.30.43.10">
    <property type="entry name" value="Uridine Diphospho-n-acetylenolpyruvylglucosamine Reductase, domain 2"/>
    <property type="match status" value="1"/>
</dbReference>
<organism evidence="18">
    <name type="scientific">freshwater metagenome</name>
    <dbReference type="NCBI Taxonomy" id="449393"/>
    <lineage>
        <taxon>unclassified sequences</taxon>
        <taxon>metagenomes</taxon>
        <taxon>ecological metagenomes</taxon>
    </lineage>
</organism>
<keyword evidence="9" id="KW-0274">FAD</keyword>
<dbReference type="GO" id="GO:0071555">
    <property type="term" value="P:cell wall organization"/>
    <property type="evidence" value="ECO:0007669"/>
    <property type="project" value="UniProtKB-KW"/>
</dbReference>
<evidence type="ECO:0000256" key="4">
    <source>
        <dbReference type="ARBA" id="ARBA00004752"/>
    </source>
</evidence>
<comment type="pathway">
    <text evidence="4">Cell wall biogenesis; peptidoglycan biosynthesis.</text>
</comment>